<comment type="function">
    <text evidence="1">This protein specifically catalyzes the removal of signal peptides from prolipoproteins.</text>
</comment>
<dbReference type="Proteomes" id="UP001477443">
    <property type="component" value="Chromosome"/>
</dbReference>
<keyword evidence="1" id="KW-0472">Membrane</keyword>
<keyword evidence="1" id="KW-1133">Transmembrane helix</keyword>
<keyword evidence="4" id="KW-1185">Reference proteome</keyword>
<evidence type="ECO:0000256" key="2">
    <source>
        <dbReference type="RuleBase" id="RU004181"/>
    </source>
</evidence>
<dbReference type="EMBL" id="CP148067">
    <property type="protein sequence ID" value="WXL28890.1"/>
    <property type="molecule type" value="Genomic_DNA"/>
</dbReference>
<sequence>MKESKSNISFTDKLKVFIKSIKLNWKSIVFKYILFIAVFVCLLLIDQITKNFIFGEDSSMESFLKDVASGKSYDFGIIGFKALDHHGVTVLSNKNLGDFGFMIIHVISILLFIIMLSLPLFIEDHVLIILVAGIAAGDIGNFIDRMRFNNTVKDIIYSPFIDRWMGRSTGVFNFADTFIIGGIITMVVYLLFRSSNSSMQEKLNDQNMAYELFVDPKVLDEIEKENKKSGIDKLFS</sequence>
<comment type="catalytic activity">
    <reaction evidence="1">
        <text>Release of signal peptides from bacterial membrane prolipoproteins. Hydrolyzes -Xaa-Yaa-Zaa-|-(S,diacylglyceryl)Cys-, in which Xaa is hydrophobic (preferably Leu), and Yaa (Ala or Ser) and Zaa (Gly or Ala) have small, neutral side chains.</text>
        <dbReference type="EC" id="3.4.23.36"/>
    </reaction>
</comment>
<comment type="subcellular location">
    <subcellularLocation>
        <location evidence="1">Cell membrane</location>
        <topology evidence="1">Multi-pass membrane protein</topology>
    </subcellularLocation>
</comment>
<dbReference type="GO" id="GO:0004190">
    <property type="term" value="F:aspartic-type endopeptidase activity"/>
    <property type="evidence" value="ECO:0007669"/>
    <property type="project" value="UniProtKB-EC"/>
</dbReference>
<evidence type="ECO:0000313" key="3">
    <source>
        <dbReference type="EMBL" id="WXL28890.1"/>
    </source>
</evidence>
<keyword evidence="1 3" id="KW-0378">Hydrolase</keyword>
<keyword evidence="1" id="KW-0812">Transmembrane</keyword>
<feature type="transmembrane region" description="Helical" evidence="1">
    <location>
        <begin position="28"/>
        <end position="45"/>
    </location>
</feature>
<reference evidence="3" key="1">
    <citation type="submission" date="2024-03" db="EMBL/GenBank/DDBJ databases">
        <title>Complete genome sequence of Mycoplasma felifaucium Z921 isolated from the trachea of a cheetah.</title>
        <authorList>
            <person name="Spergser J."/>
        </authorList>
    </citation>
    <scope>NUCLEOTIDE SEQUENCE [LARGE SCALE GENOMIC DNA]</scope>
    <source>
        <strain evidence="3">Z921</strain>
    </source>
</reference>
<feature type="transmembrane region" description="Helical" evidence="1">
    <location>
        <begin position="99"/>
        <end position="118"/>
    </location>
</feature>
<comment type="similarity">
    <text evidence="1 2">Belongs to the peptidase A8 family.</text>
</comment>
<gene>
    <name evidence="1" type="primary">lspA</name>
    <name evidence="3" type="ORF">WG617_02545</name>
</gene>
<organism evidence="3 4">
    <name type="scientific">Mycoplasmopsis felifaucium</name>
    <dbReference type="NCBI Taxonomy" id="35768"/>
    <lineage>
        <taxon>Bacteria</taxon>
        <taxon>Bacillati</taxon>
        <taxon>Mycoplasmatota</taxon>
        <taxon>Mycoplasmoidales</taxon>
        <taxon>Metamycoplasmataceae</taxon>
        <taxon>Mycoplasmopsis</taxon>
    </lineage>
</organism>
<keyword evidence="1" id="KW-1003">Cell membrane</keyword>
<feature type="active site" evidence="1">
    <location>
        <position position="176"/>
    </location>
</feature>
<dbReference type="Pfam" id="PF01252">
    <property type="entry name" value="Peptidase_A8"/>
    <property type="match status" value="1"/>
</dbReference>
<proteinExistence type="inferred from homology"/>
<keyword evidence="1" id="KW-0645">Protease</keyword>
<evidence type="ECO:0000313" key="4">
    <source>
        <dbReference type="Proteomes" id="UP001477443"/>
    </source>
</evidence>
<comment type="pathway">
    <text evidence="1">Protein modification; lipoprotein biosynthesis (signal peptide cleavage).</text>
</comment>
<dbReference type="PRINTS" id="PR00781">
    <property type="entry name" value="LIPOSIGPTASE"/>
</dbReference>
<feature type="transmembrane region" description="Helical" evidence="1">
    <location>
        <begin position="125"/>
        <end position="143"/>
    </location>
</feature>
<name>A0ABZ2RPE1_9BACT</name>
<accession>A0ABZ2RPE1</accession>
<feature type="active site" evidence="1">
    <location>
        <position position="154"/>
    </location>
</feature>
<feature type="transmembrane region" description="Helical" evidence="1">
    <location>
        <begin position="171"/>
        <end position="192"/>
    </location>
</feature>
<dbReference type="EC" id="3.4.23.36" evidence="1"/>
<dbReference type="RefSeq" id="WP_051590841.1">
    <property type="nucleotide sequence ID" value="NZ_CP148067.1"/>
</dbReference>
<evidence type="ECO:0000256" key="1">
    <source>
        <dbReference type="HAMAP-Rule" id="MF_00161"/>
    </source>
</evidence>
<dbReference type="InterPro" id="IPR001872">
    <property type="entry name" value="Peptidase_A8"/>
</dbReference>
<protein>
    <recommendedName>
        <fullName evidence="1">Lipoprotein signal peptidase</fullName>
        <ecNumber evidence="1">3.4.23.36</ecNumber>
    </recommendedName>
    <alternativeName>
        <fullName evidence="1">Prolipoprotein signal peptidase</fullName>
    </alternativeName>
    <alternativeName>
        <fullName evidence="1">Signal peptidase II</fullName>
        <shortName evidence="1">SPase II</shortName>
    </alternativeName>
</protein>
<keyword evidence="1" id="KW-0064">Aspartyl protease</keyword>
<dbReference type="HAMAP" id="MF_00161">
    <property type="entry name" value="LspA"/>
    <property type="match status" value="1"/>
</dbReference>